<sequence>MDSAATDGHRTPSLAEVLEVLRGLYPEDTAQSWDQVGLVTGDPDQPVRSVLLAVDPTLDVVDEARDLGADLLVTHHPLLLRGVHSVATTTAKGAAITRLVVADVALYCAHTSADVADAGVSPALADALGLLDVEPLAVEEGQRLGRVGRLARPTTLRSLTEHLAHALPPTPVGIRVSGPADAQVARVAVLGGAGDSLFDEVRASGADVYVTSDLRHHPALEMREEARGGAPYLVDAGHFATEWLWLDVAREALLQGLSARGATVEATVSTRTTDPWTFLVPTDGGCDSADHTRTQGAGPARPKEDAGEG</sequence>
<feature type="binding site" evidence="5">
    <location>
        <position position="238"/>
    </location>
    <ligand>
        <name>a divalent metal cation</name>
        <dbReference type="ChEBI" id="CHEBI:60240"/>
        <label>1</label>
    </ligand>
</feature>
<evidence type="ECO:0000256" key="5">
    <source>
        <dbReference type="PIRSR" id="PIRSR602678-1"/>
    </source>
</evidence>
<comment type="similarity">
    <text evidence="1">Belongs to the GTP cyclohydrolase I type 2/NIF3 family.</text>
</comment>
<dbReference type="PANTHER" id="PTHR13799">
    <property type="entry name" value="NGG1 INTERACTING FACTOR 3"/>
    <property type="match status" value="1"/>
</dbReference>
<dbReference type="RefSeq" id="WP_154594043.1">
    <property type="nucleotide sequence ID" value="NZ_CP171001.1"/>
</dbReference>
<dbReference type="FunFam" id="3.40.1390.30:FF:000001">
    <property type="entry name" value="GTP cyclohydrolase 1 type 2"/>
    <property type="match status" value="1"/>
</dbReference>
<accession>A0A6I3IWC0</accession>
<feature type="binding site" evidence="5">
    <location>
        <position position="242"/>
    </location>
    <ligand>
        <name>a divalent metal cation</name>
        <dbReference type="ChEBI" id="CHEBI:60240"/>
        <label>1</label>
    </ligand>
</feature>
<evidence type="ECO:0000313" key="8">
    <source>
        <dbReference type="Proteomes" id="UP000431092"/>
    </source>
</evidence>
<dbReference type="SUPFAM" id="SSF102705">
    <property type="entry name" value="NIF3 (NGG1p interacting factor 3)-like"/>
    <property type="match status" value="1"/>
</dbReference>
<evidence type="ECO:0000256" key="3">
    <source>
        <dbReference type="ARBA" id="ARBA00022112"/>
    </source>
</evidence>
<evidence type="ECO:0000256" key="4">
    <source>
        <dbReference type="ARBA" id="ARBA00022723"/>
    </source>
</evidence>
<dbReference type="EMBL" id="WLVL01000040">
    <property type="protein sequence ID" value="MTB72769.1"/>
    <property type="molecule type" value="Genomic_DNA"/>
</dbReference>
<evidence type="ECO:0000313" key="7">
    <source>
        <dbReference type="EMBL" id="MTB72769.1"/>
    </source>
</evidence>
<feature type="binding site" evidence="5">
    <location>
        <position position="76"/>
    </location>
    <ligand>
        <name>a divalent metal cation</name>
        <dbReference type="ChEBI" id="CHEBI:60240"/>
        <label>1</label>
    </ligand>
</feature>
<dbReference type="NCBIfam" id="TIGR00486">
    <property type="entry name" value="YbgI_SA1388"/>
    <property type="match status" value="1"/>
</dbReference>
<reference evidence="7 8" key="1">
    <citation type="submission" date="2019-11" db="EMBL/GenBank/DDBJ databases">
        <title>Whole genome sequencing identifies a novel species of the genus Arsenicicoccus isolated from human blood.</title>
        <authorList>
            <person name="Jeong J.H."/>
            <person name="Kweon O.J."/>
            <person name="Kim H.R."/>
            <person name="Kim T.-H."/>
            <person name="Ha S.-M."/>
            <person name="Lee M.-K."/>
        </authorList>
    </citation>
    <scope>NUCLEOTIDE SEQUENCE [LARGE SCALE GENOMIC DNA]</scope>
    <source>
        <strain evidence="7 8">MKL-02</strain>
    </source>
</reference>
<protein>
    <recommendedName>
        <fullName evidence="3">GTP cyclohydrolase 1 type 2 homolog</fullName>
    </recommendedName>
</protein>
<dbReference type="Proteomes" id="UP000431092">
    <property type="component" value="Unassembled WGS sequence"/>
</dbReference>
<gene>
    <name evidence="7" type="ORF">GGG17_12510</name>
</gene>
<dbReference type="Gene3D" id="3.40.1390.30">
    <property type="entry name" value="NIF3 (NGG1p interacting factor 3)-like"/>
    <property type="match status" value="2"/>
</dbReference>
<proteinExistence type="inferred from homology"/>
<organism evidence="7 8">
    <name type="scientific">Arsenicicoccus cauae</name>
    <dbReference type="NCBI Taxonomy" id="2663847"/>
    <lineage>
        <taxon>Bacteria</taxon>
        <taxon>Bacillati</taxon>
        <taxon>Actinomycetota</taxon>
        <taxon>Actinomycetes</taxon>
        <taxon>Micrococcales</taxon>
        <taxon>Intrasporangiaceae</taxon>
        <taxon>Arsenicicoccus</taxon>
    </lineage>
</organism>
<feature type="region of interest" description="Disordered" evidence="6">
    <location>
        <begin position="281"/>
        <end position="309"/>
    </location>
</feature>
<dbReference type="InterPro" id="IPR002678">
    <property type="entry name" value="DUF34/NIF3"/>
</dbReference>
<comment type="caution">
    <text evidence="7">The sequence shown here is derived from an EMBL/GenBank/DDBJ whole genome shotgun (WGS) entry which is preliminary data.</text>
</comment>
<dbReference type="PANTHER" id="PTHR13799:SF14">
    <property type="entry name" value="GTP CYCLOHYDROLASE 1 TYPE 2 HOMOLOG"/>
    <property type="match status" value="1"/>
</dbReference>
<evidence type="ECO:0000256" key="1">
    <source>
        <dbReference type="ARBA" id="ARBA00006964"/>
    </source>
</evidence>
<comment type="subunit">
    <text evidence="2">Homohexamer.</text>
</comment>
<dbReference type="AlphaFoldDB" id="A0A6I3IWC0"/>
<evidence type="ECO:0000256" key="6">
    <source>
        <dbReference type="SAM" id="MobiDB-lite"/>
    </source>
</evidence>
<keyword evidence="8" id="KW-1185">Reference proteome</keyword>
<dbReference type="Pfam" id="PF01784">
    <property type="entry name" value="DUF34_NIF3"/>
    <property type="match status" value="1"/>
</dbReference>
<dbReference type="GO" id="GO:0046872">
    <property type="term" value="F:metal ion binding"/>
    <property type="evidence" value="ECO:0007669"/>
    <property type="project" value="UniProtKB-KW"/>
</dbReference>
<dbReference type="GO" id="GO:0005737">
    <property type="term" value="C:cytoplasm"/>
    <property type="evidence" value="ECO:0007669"/>
    <property type="project" value="TreeGrafter"/>
</dbReference>
<keyword evidence="4 5" id="KW-0479">Metal-binding</keyword>
<evidence type="ECO:0000256" key="2">
    <source>
        <dbReference type="ARBA" id="ARBA00011643"/>
    </source>
</evidence>
<feature type="binding site" evidence="5">
    <location>
        <position position="75"/>
    </location>
    <ligand>
        <name>a divalent metal cation</name>
        <dbReference type="ChEBI" id="CHEBI:60240"/>
        <label>1</label>
    </ligand>
</feature>
<dbReference type="InterPro" id="IPR036069">
    <property type="entry name" value="DUF34/NIF3_sf"/>
</dbReference>
<feature type="binding site" evidence="5">
    <location>
        <position position="114"/>
    </location>
    <ligand>
        <name>a divalent metal cation</name>
        <dbReference type="ChEBI" id="CHEBI:60240"/>
        <label>1</label>
    </ligand>
</feature>
<name>A0A6I3IWC0_9MICO</name>